<evidence type="ECO:0000313" key="5">
    <source>
        <dbReference type="EMBL" id="ANC65853.1"/>
    </source>
</evidence>
<evidence type="ECO:0000313" key="2">
    <source>
        <dbReference type="EMBL" id="ANC65588.1"/>
    </source>
</evidence>
<evidence type="ECO:0000313" key="12">
    <source>
        <dbReference type="EMBL" id="ANC66329.1"/>
    </source>
</evidence>
<evidence type="ECO:0000313" key="15">
    <source>
        <dbReference type="EMBL" id="ANC66533.1"/>
    </source>
</evidence>
<evidence type="ECO:0000313" key="14">
    <source>
        <dbReference type="EMBL" id="ANC66465.1"/>
    </source>
</evidence>
<dbReference type="EMBL" id="KU551312">
    <property type="protein sequence ID" value="ANC65785.1"/>
    <property type="molecule type" value="Genomic_DNA"/>
</dbReference>
<dbReference type="EMBL" id="KU551335">
    <property type="protein sequence ID" value="ANC67281.1"/>
    <property type="molecule type" value="Genomic_DNA"/>
</dbReference>
<dbReference type="EMBL" id="KU551309">
    <property type="protein sequence ID" value="ANC65588.1"/>
    <property type="molecule type" value="Genomic_DNA"/>
</dbReference>
<dbReference type="EMBL" id="KU551311">
    <property type="protein sequence ID" value="ANC65717.1"/>
    <property type="molecule type" value="Genomic_DNA"/>
</dbReference>
<evidence type="ECO:0000313" key="16">
    <source>
        <dbReference type="EMBL" id="ANC66601.1"/>
    </source>
</evidence>
<evidence type="ECO:0000313" key="17">
    <source>
        <dbReference type="EMBL" id="ANC66669.1"/>
    </source>
</evidence>
<organism evidence="12">
    <name type="scientific">Actinobacillus pleuropneumoniae</name>
    <name type="common">Haemophilus pleuropneumoniae</name>
    <dbReference type="NCBI Taxonomy" id="715"/>
    <lineage>
        <taxon>Bacteria</taxon>
        <taxon>Pseudomonadati</taxon>
        <taxon>Pseudomonadota</taxon>
        <taxon>Gammaproteobacteria</taxon>
        <taxon>Pasteurellales</taxon>
        <taxon>Pasteurellaceae</taxon>
        <taxon>Actinobacillus</taxon>
    </lineage>
</organism>
<evidence type="ECO:0000313" key="23">
    <source>
        <dbReference type="EMBL" id="ANC67077.1"/>
    </source>
</evidence>
<feature type="transmembrane region" description="Helical" evidence="1">
    <location>
        <begin position="32"/>
        <end position="50"/>
    </location>
</feature>
<dbReference type="EMBL" id="KU551318">
    <property type="protein sequence ID" value="ANC66193.1"/>
    <property type="molecule type" value="Genomic_DNA"/>
</dbReference>
<dbReference type="EMBL" id="KU551327">
    <property type="protein sequence ID" value="ANC66737.1"/>
    <property type="molecule type" value="Genomic_DNA"/>
</dbReference>
<dbReference type="EMBL" id="KU551315">
    <property type="protein sequence ID" value="ANC65989.1"/>
    <property type="molecule type" value="Genomic_DNA"/>
</dbReference>
<dbReference type="EMBL" id="KU551322">
    <property type="protein sequence ID" value="ANC66397.1"/>
    <property type="molecule type" value="Genomic_DNA"/>
</dbReference>
<keyword evidence="1" id="KW-0472">Membrane</keyword>
<evidence type="ECO:0000313" key="13">
    <source>
        <dbReference type="EMBL" id="ANC66397.1"/>
    </source>
</evidence>
<dbReference type="EMBL" id="KU551338">
    <property type="protein sequence ID" value="ANC67485.1"/>
    <property type="molecule type" value="Genomic_DNA"/>
</dbReference>
<dbReference type="EMBL" id="KU551329">
    <property type="protein sequence ID" value="ANC66873.1"/>
    <property type="molecule type" value="Genomic_DNA"/>
</dbReference>
<dbReference type="EMBL" id="KU551317">
    <property type="protein sequence ID" value="ANC66125.1"/>
    <property type="molecule type" value="Genomic_DNA"/>
</dbReference>
<evidence type="ECO:0000313" key="18">
    <source>
        <dbReference type="EMBL" id="ANC66737.1"/>
    </source>
</evidence>
<proteinExistence type="predicted"/>
<evidence type="ECO:0000313" key="22">
    <source>
        <dbReference type="EMBL" id="ANC67009.1"/>
    </source>
</evidence>
<sequence length="53" mass="6185">MQIQRLLSLITTVLSNFNLEHLSTFVTELTDLSIGIGFMFLCMSLFLWVYKKK</sequence>
<dbReference type="EMBL" id="KU551331">
    <property type="protein sequence ID" value="ANC67009.1"/>
    <property type="molecule type" value="Genomic_DNA"/>
</dbReference>
<dbReference type="EMBL" id="KU551326">
    <property type="protein sequence ID" value="ANC66669.1"/>
    <property type="molecule type" value="Genomic_DNA"/>
</dbReference>
<dbReference type="AlphaFoldDB" id="A0A1B0WQW9"/>
<protein>
    <submittedName>
        <fullName evidence="12">Uncharacterized protein</fullName>
    </submittedName>
</protein>
<dbReference type="EMBL" id="KU551333">
    <property type="protein sequence ID" value="ANC67145.1"/>
    <property type="molecule type" value="Genomic_DNA"/>
</dbReference>
<evidence type="ECO:0000313" key="31">
    <source>
        <dbReference type="EMBL" id="ANC67620.1"/>
    </source>
</evidence>
<evidence type="ECO:0000313" key="29">
    <source>
        <dbReference type="EMBL" id="ANC67485.1"/>
    </source>
</evidence>
<keyword evidence="1" id="KW-0812">Transmembrane</keyword>
<evidence type="ECO:0000313" key="4">
    <source>
        <dbReference type="EMBL" id="ANC65785.1"/>
    </source>
</evidence>
<evidence type="ECO:0000313" key="30">
    <source>
        <dbReference type="EMBL" id="ANC67552.1"/>
    </source>
</evidence>
<dbReference type="EMBL" id="KU551336">
    <property type="protein sequence ID" value="ANC67349.1"/>
    <property type="molecule type" value="Genomic_DNA"/>
</dbReference>
<evidence type="ECO:0000313" key="20">
    <source>
        <dbReference type="EMBL" id="ANC66873.1"/>
    </source>
</evidence>
<dbReference type="EMBL" id="KU551324">
    <property type="protein sequence ID" value="ANC66533.1"/>
    <property type="molecule type" value="Genomic_DNA"/>
</dbReference>
<gene>
    <name evidence="12" type="ORF">ICEApl1.66</name>
</gene>
<dbReference type="EMBL" id="KU551320">
    <property type="protein sequence ID" value="ANC66261.1"/>
    <property type="molecule type" value="Genomic_DNA"/>
</dbReference>
<dbReference type="EMBL" id="KU551313">
    <property type="protein sequence ID" value="ANC65853.1"/>
    <property type="molecule type" value="Genomic_DNA"/>
</dbReference>
<evidence type="ECO:0000313" key="3">
    <source>
        <dbReference type="EMBL" id="ANC65717.1"/>
    </source>
</evidence>
<dbReference type="EMBL" id="KU551328">
    <property type="protein sequence ID" value="ANC66805.1"/>
    <property type="molecule type" value="Genomic_DNA"/>
</dbReference>
<evidence type="ECO:0000256" key="1">
    <source>
        <dbReference type="SAM" id="Phobius"/>
    </source>
</evidence>
<dbReference type="EMBL" id="KU551314">
    <property type="protein sequence ID" value="ANC65921.1"/>
    <property type="molecule type" value="Genomic_DNA"/>
</dbReference>
<dbReference type="EMBL" id="KU551321">
    <property type="protein sequence ID" value="ANC66329.1"/>
    <property type="molecule type" value="Genomic_DNA"/>
</dbReference>
<dbReference type="EMBL" id="KU551330">
    <property type="protein sequence ID" value="ANC66941.1"/>
    <property type="molecule type" value="Genomic_DNA"/>
</dbReference>
<dbReference type="EMBL" id="KU551323">
    <property type="protein sequence ID" value="ANC66465.1"/>
    <property type="molecule type" value="Genomic_DNA"/>
</dbReference>
<evidence type="ECO:0000313" key="24">
    <source>
        <dbReference type="EMBL" id="ANC67145.1"/>
    </source>
</evidence>
<evidence type="ECO:0000313" key="6">
    <source>
        <dbReference type="EMBL" id="ANC65921.1"/>
    </source>
</evidence>
<dbReference type="EMBL" id="KU551332">
    <property type="protein sequence ID" value="ANC67077.1"/>
    <property type="molecule type" value="Genomic_DNA"/>
</dbReference>
<evidence type="ECO:0000313" key="11">
    <source>
        <dbReference type="EMBL" id="ANC66261.1"/>
    </source>
</evidence>
<dbReference type="EMBL" id="KU551334">
    <property type="protein sequence ID" value="ANC67213.1"/>
    <property type="molecule type" value="Genomic_DNA"/>
</dbReference>
<evidence type="ECO:0000313" key="25">
    <source>
        <dbReference type="EMBL" id="ANC67213.1"/>
    </source>
</evidence>
<dbReference type="EMBL" id="KU551339">
    <property type="protein sequence ID" value="ANC67552.1"/>
    <property type="molecule type" value="Genomic_DNA"/>
</dbReference>
<dbReference type="EMBL" id="KU551316">
    <property type="protein sequence ID" value="ANC66057.1"/>
    <property type="molecule type" value="Genomic_DNA"/>
</dbReference>
<reference evidence="12" key="1">
    <citation type="journal article" date="2016" name="Front. Microbiol.">
        <title>ICEApl1, an Integrative Conjugative Element Related to ICEHin1056, Identified in the Pig Pathogen Actinobacillus pleuropneumoniae.</title>
        <authorList>
            <person name="Bosse J.T."/>
            <person name="Li Y."/>
            <person name="Fernandez Crespo R."/>
            <person name="Chaudhuri R.R."/>
            <person name="Rogers J."/>
            <person name="Holden M.T."/>
            <person name="Maskell D.J."/>
            <person name="Tucker A.W."/>
            <person name="Wren B.W."/>
            <person name="Rycroft A.N."/>
            <person name="Langford P.R."/>
            <person name="Consortium T.B."/>
        </authorList>
    </citation>
    <scope>NUCLEOTIDE SEQUENCE</scope>
    <source>
        <strain evidence="2">MIDG2427</strain>
        <strain evidence="3">MIDG2652</strain>
        <strain evidence="4">MIDG2654</strain>
        <strain evidence="5">MIDG2657</strain>
        <strain evidence="6">MIDG2663</strain>
        <strain evidence="7">MIDG2664</strain>
        <strain evidence="8">MIDG3200</strain>
        <strain evidence="9">MIDG3201</strain>
        <strain evidence="10">MIDG3221</strain>
        <strain evidence="11">MIDG3229</strain>
        <strain evidence="12">MIDG3232</strain>
        <strain evidence="13">MIDG3339</strain>
        <strain evidence="14">MIDG3344</strain>
        <strain evidence="15">MIDG3346</strain>
        <strain evidence="16">MIDG3349</strain>
        <strain evidence="17">MIDG3357</strain>
        <strain evidence="18">MIDG3368</strain>
        <strain evidence="19">MIDG3370</strain>
        <strain evidence="20">MIDG3371</strain>
        <strain evidence="21">MIDG3372</strain>
        <strain evidence="22">MIDG3378</strain>
        <strain evidence="23">MIDG3381</strain>
        <strain evidence="24">MIDG3386</strain>
        <strain evidence="25">MIDG3388</strain>
        <strain evidence="26">MIDG3389</strain>
        <strain evidence="27">MIDG3395</strain>
        <strain evidence="28">MIDG3401</strain>
        <strain evidence="29">MIDG3409</strain>
        <strain evidence="30">MIDG3458</strain>
        <strain evidence="31">MIDG3469</strain>
    </source>
</reference>
<evidence type="ECO:0000313" key="7">
    <source>
        <dbReference type="EMBL" id="ANC65989.1"/>
    </source>
</evidence>
<evidence type="ECO:0000313" key="8">
    <source>
        <dbReference type="EMBL" id="ANC66057.1"/>
    </source>
</evidence>
<evidence type="ECO:0000313" key="9">
    <source>
        <dbReference type="EMBL" id="ANC66125.1"/>
    </source>
</evidence>
<evidence type="ECO:0000313" key="27">
    <source>
        <dbReference type="EMBL" id="ANC67349.1"/>
    </source>
</evidence>
<dbReference type="EMBL" id="KU551337">
    <property type="protein sequence ID" value="ANC67417.1"/>
    <property type="molecule type" value="Genomic_DNA"/>
</dbReference>
<dbReference type="EMBL" id="KU551340">
    <property type="protein sequence ID" value="ANC67620.1"/>
    <property type="molecule type" value="Genomic_DNA"/>
</dbReference>
<evidence type="ECO:0000313" key="21">
    <source>
        <dbReference type="EMBL" id="ANC66941.1"/>
    </source>
</evidence>
<evidence type="ECO:0000313" key="26">
    <source>
        <dbReference type="EMBL" id="ANC67281.1"/>
    </source>
</evidence>
<evidence type="ECO:0000313" key="28">
    <source>
        <dbReference type="EMBL" id="ANC67417.1"/>
    </source>
</evidence>
<keyword evidence="1" id="KW-1133">Transmembrane helix</keyword>
<accession>A0A1B0WQW9</accession>
<evidence type="ECO:0000313" key="10">
    <source>
        <dbReference type="EMBL" id="ANC66193.1"/>
    </source>
</evidence>
<name>A0A1B0WQW9_ACTPL</name>
<dbReference type="EMBL" id="KU551325">
    <property type="protein sequence ID" value="ANC66601.1"/>
    <property type="molecule type" value="Genomic_DNA"/>
</dbReference>
<evidence type="ECO:0000313" key="19">
    <source>
        <dbReference type="EMBL" id="ANC66805.1"/>
    </source>
</evidence>